<organism evidence="3 4">
    <name type="scientific">Mycolicibacterium neoaurum VKM Ac-1815D</name>
    <dbReference type="NCBI Taxonomy" id="700508"/>
    <lineage>
        <taxon>Bacteria</taxon>
        <taxon>Bacillati</taxon>
        <taxon>Actinomycetota</taxon>
        <taxon>Actinomycetes</taxon>
        <taxon>Mycobacteriales</taxon>
        <taxon>Mycobacteriaceae</taxon>
        <taxon>Mycolicibacterium</taxon>
    </lineage>
</organism>
<name>V5XHU5_MYCNE</name>
<dbReference type="InterPro" id="IPR013762">
    <property type="entry name" value="Integrase-like_cat_sf"/>
</dbReference>
<dbReference type="Gene3D" id="1.10.443.10">
    <property type="entry name" value="Intergrase catalytic core"/>
    <property type="match status" value="1"/>
</dbReference>
<dbReference type="PROSITE" id="PS51898">
    <property type="entry name" value="TYR_RECOMBINASE"/>
    <property type="match status" value="1"/>
</dbReference>
<accession>V5XHU5</accession>
<reference evidence="3 4" key="1">
    <citation type="journal article" date="2014" name="Genome Announc.">
        <title>Complete Genome Sequence of Sterol-Transforming Mycobacterium neoaurum Strain VKM Ac-1815D.</title>
        <authorList>
            <person name="Shtratnikova V.Y."/>
            <person name="Bragin E.Y."/>
            <person name="Dovbnya D.V."/>
            <person name="Pekov Y.A."/>
            <person name="Schelkunov M.I."/>
            <person name="Strizhov N."/>
            <person name="Ivashina T.V."/>
            <person name="Ashapkin V.V."/>
            <person name="Donova M.V."/>
        </authorList>
    </citation>
    <scope>NUCLEOTIDE SEQUENCE [LARGE SCALE GENOMIC DNA]</scope>
    <source>
        <strain evidence="3 4">VKM Ac-1815D</strain>
    </source>
</reference>
<dbReference type="EMBL" id="CP006936">
    <property type="protein sequence ID" value="AHC28020.1"/>
    <property type="molecule type" value="Genomic_DNA"/>
</dbReference>
<dbReference type="GO" id="GO:0003677">
    <property type="term" value="F:DNA binding"/>
    <property type="evidence" value="ECO:0007669"/>
    <property type="project" value="InterPro"/>
</dbReference>
<dbReference type="Proteomes" id="UP000018763">
    <property type="component" value="Chromosome"/>
</dbReference>
<dbReference type="SUPFAM" id="SSF56349">
    <property type="entry name" value="DNA breaking-rejoining enzymes"/>
    <property type="match status" value="1"/>
</dbReference>
<dbReference type="eggNOG" id="COG0582">
    <property type="taxonomic scope" value="Bacteria"/>
</dbReference>
<dbReference type="GO" id="GO:0015074">
    <property type="term" value="P:DNA integration"/>
    <property type="evidence" value="ECO:0007669"/>
    <property type="project" value="InterPro"/>
</dbReference>
<gene>
    <name evidence="3" type="ORF">D174_19410</name>
</gene>
<evidence type="ECO:0000313" key="3">
    <source>
        <dbReference type="EMBL" id="AHC28020.1"/>
    </source>
</evidence>
<dbReference type="InterPro" id="IPR011010">
    <property type="entry name" value="DNA_brk_join_enz"/>
</dbReference>
<evidence type="ECO:0000259" key="2">
    <source>
        <dbReference type="PROSITE" id="PS51898"/>
    </source>
</evidence>
<feature type="domain" description="Tyr recombinase" evidence="2">
    <location>
        <begin position="1"/>
        <end position="64"/>
    </location>
</feature>
<dbReference type="InterPro" id="IPR002104">
    <property type="entry name" value="Integrase_catalytic"/>
</dbReference>
<keyword evidence="4" id="KW-1185">Reference proteome</keyword>
<protein>
    <recommendedName>
        <fullName evidence="2">Tyr recombinase domain-containing protein</fullName>
    </recommendedName>
</protein>
<dbReference type="GO" id="GO:0006310">
    <property type="term" value="P:DNA recombination"/>
    <property type="evidence" value="ECO:0007669"/>
    <property type="project" value="UniProtKB-KW"/>
</dbReference>
<keyword evidence="1" id="KW-0233">DNA recombination</keyword>
<proteinExistence type="predicted"/>
<evidence type="ECO:0000313" key="4">
    <source>
        <dbReference type="Proteomes" id="UP000018763"/>
    </source>
</evidence>
<sequence>MGDLIRTVMPEGWSMHTLRHRFATRAYRGSRNIRAVQTLLGHASVATTERYTAVDDDEVRAAMLSASDWGDVSDS</sequence>
<dbReference type="Pfam" id="PF00589">
    <property type="entry name" value="Phage_integrase"/>
    <property type="match status" value="1"/>
</dbReference>
<dbReference type="AlphaFoldDB" id="V5XHU5"/>
<evidence type="ECO:0000256" key="1">
    <source>
        <dbReference type="ARBA" id="ARBA00023172"/>
    </source>
</evidence>